<dbReference type="RefSeq" id="WP_149727121.1">
    <property type="nucleotide sequence ID" value="NZ_VUJV01000001.1"/>
</dbReference>
<feature type="signal peptide" evidence="5">
    <location>
        <begin position="1"/>
        <end position="32"/>
    </location>
</feature>
<accession>A0A5B1LLR2</accession>
<dbReference type="Proteomes" id="UP000325003">
    <property type="component" value="Unassembled WGS sequence"/>
</dbReference>
<dbReference type="PANTHER" id="PTHR30532:SF24">
    <property type="entry name" value="FERRIC ENTEROBACTIN-BINDING PERIPLASMIC PROTEIN FEPB"/>
    <property type="match status" value="1"/>
</dbReference>
<evidence type="ECO:0000256" key="5">
    <source>
        <dbReference type="SAM" id="SignalP"/>
    </source>
</evidence>
<dbReference type="Pfam" id="PF01497">
    <property type="entry name" value="Peripla_BP_2"/>
    <property type="match status" value="1"/>
</dbReference>
<sequence length="351" mass="36599">MTQRNSRRAALALAAAACLPFLAACSTGSAKADDAAEPTATTTAEADAFPVTVESALGDAVIESAPERVVTVGYADSDVALSLGVVPIASEAITWGGTEDYSTVWFDEALAEIDGAEAPQRLDTTDGIPVDEIIALEPDLVLGTNSGLTQKDFDKLTKAGIPVVAYPGDMWFTSWQESLELAGKALGRTEVAAGVIADTEQVLADTAAKYPQLAGTTIAYTYLSPTDTSQIGIYSAEENRPVLLAQLGAVTPDIVNEVSEPGVFYTTISAERAKDVEADVLLTDAESEDDIETIENDPLLSQIPAIASGHWYASTDHVASLPMSAPSALSLPFAMENYIPHVAAAVDGDGS</sequence>
<dbReference type="InterPro" id="IPR006311">
    <property type="entry name" value="TAT_signal"/>
</dbReference>
<dbReference type="PROSITE" id="PS51318">
    <property type="entry name" value="TAT"/>
    <property type="match status" value="1"/>
</dbReference>
<evidence type="ECO:0000256" key="1">
    <source>
        <dbReference type="ARBA" id="ARBA00004196"/>
    </source>
</evidence>
<dbReference type="PROSITE" id="PS50983">
    <property type="entry name" value="FE_B12_PBP"/>
    <property type="match status" value="1"/>
</dbReference>
<dbReference type="SUPFAM" id="SSF53807">
    <property type="entry name" value="Helical backbone' metal receptor"/>
    <property type="match status" value="1"/>
</dbReference>
<evidence type="ECO:0000256" key="4">
    <source>
        <dbReference type="ARBA" id="ARBA00022729"/>
    </source>
</evidence>
<name>A0A5B1LLR2_9ACTN</name>
<dbReference type="EMBL" id="VUJV01000001">
    <property type="protein sequence ID" value="KAA1421661.1"/>
    <property type="molecule type" value="Genomic_DNA"/>
</dbReference>
<dbReference type="GO" id="GO:0030288">
    <property type="term" value="C:outer membrane-bounded periplasmic space"/>
    <property type="evidence" value="ECO:0007669"/>
    <property type="project" value="TreeGrafter"/>
</dbReference>
<comment type="subcellular location">
    <subcellularLocation>
        <location evidence="1">Cell envelope</location>
    </subcellularLocation>
</comment>
<reference evidence="7 8" key="1">
    <citation type="submission" date="2019-09" db="EMBL/GenBank/DDBJ databases">
        <title>Nocardioides panacisoli sp. nov., isolated from the soil of a ginseng field.</title>
        <authorList>
            <person name="Cho C."/>
        </authorList>
    </citation>
    <scope>NUCLEOTIDE SEQUENCE [LARGE SCALE GENOMIC DNA]</scope>
    <source>
        <strain evidence="7 8">BN130099</strain>
    </source>
</reference>
<keyword evidence="4 5" id="KW-0732">Signal</keyword>
<evidence type="ECO:0000259" key="6">
    <source>
        <dbReference type="PROSITE" id="PS50983"/>
    </source>
</evidence>
<organism evidence="7 8">
    <name type="scientific">Nocardioides humilatus</name>
    <dbReference type="NCBI Taxonomy" id="2607660"/>
    <lineage>
        <taxon>Bacteria</taxon>
        <taxon>Bacillati</taxon>
        <taxon>Actinomycetota</taxon>
        <taxon>Actinomycetes</taxon>
        <taxon>Propionibacteriales</taxon>
        <taxon>Nocardioidaceae</taxon>
        <taxon>Nocardioides</taxon>
    </lineage>
</organism>
<feature type="domain" description="Fe/B12 periplasmic-binding" evidence="6">
    <location>
        <begin position="68"/>
        <end position="346"/>
    </location>
</feature>
<reference evidence="7 8" key="2">
    <citation type="submission" date="2019-09" db="EMBL/GenBank/DDBJ databases">
        <authorList>
            <person name="Jin C."/>
        </authorList>
    </citation>
    <scope>NUCLEOTIDE SEQUENCE [LARGE SCALE GENOMIC DNA]</scope>
    <source>
        <strain evidence="7 8">BN130099</strain>
    </source>
</reference>
<evidence type="ECO:0000313" key="7">
    <source>
        <dbReference type="EMBL" id="KAA1421661.1"/>
    </source>
</evidence>
<dbReference type="PANTHER" id="PTHR30532">
    <property type="entry name" value="IRON III DICITRATE-BINDING PERIPLASMIC PROTEIN"/>
    <property type="match status" value="1"/>
</dbReference>
<feature type="chain" id="PRO_5022891695" evidence="5">
    <location>
        <begin position="33"/>
        <end position="351"/>
    </location>
</feature>
<dbReference type="InterPro" id="IPR002491">
    <property type="entry name" value="ABC_transptr_periplasmic_BD"/>
</dbReference>
<comment type="caution">
    <text evidence="7">The sequence shown here is derived from an EMBL/GenBank/DDBJ whole genome shotgun (WGS) entry which is preliminary data.</text>
</comment>
<protein>
    <submittedName>
        <fullName evidence="7">ABC transporter substrate-binding protein</fullName>
    </submittedName>
</protein>
<evidence type="ECO:0000256" key="2">
    <source>
        <dbReference type="ARBA" id="ARBA00008814"/>
    </source>
</evidence>
<evidence type="ECO:0000313" key="8">
    <source>
        <dbReference type="Proteomes" id="UP000325003"/>
    </source>
</evidence>
<proteinExistence type="inferred from homology"/>
<evidence type="ECO:0000256" key="3">
    <source>
        <dbReference type="ARBA" id="ARBA00022448"/>
    </source>
</evidence>
<dbReference type="InterPro" id="IPR051313">
    <property type="entry name" value="Bact_iron-sidero_bind"/>
</dbReference>
<dbReference type="AlphaFoldDB" id="A0A5B1LLR2"/>
<dbReference type="PROSITE" id="PS51257">
    <property type="entry name" value="PROKAR_LIPOPROTEIN"/>
    <property type="match status" value="1"/>
</dbReference>
<gene>
    <name evidence="7" type="ORF">F0U44_05130</name>
</gene>
<dbReference type="GO" id="GO:1901678">
    <property type="term" value="P:iron coordination entity transport"/>
    <property type="evidence" value="ECO:0007669"/>
    <property type="project" value="UniProtKB-ARBA"/>
</dbReference>
<dbReference type="Gene3D" id="3.40.50.1980">
    <property type="entry name" value="Nitrogenase molybdenum iron protein domain"/>
    <property type="match status" value="2"/>
</dbReference>
<comment type="similarity">
    <text evidence="2">Belongs to the bacterial solute-binding protein 8 family.</text>
</comment>
<keyword evidence="3" id="KW-0813">Transport</keyword>
<keyword evidence="8" id="KW-1185">Reference proteome</keyword>